<feature type="domain" description="HotDog ACOT-type" evidence="3">
    <location>
        <begin position="79"/>
        <end position="191"/>
    </location>
</feature>
<evidence type="ECO:0000256" key="2">
    <source>
        <dbReference type="SAM" id="MobiDB-lite"/>
    </source>
</evidence>
<dbReference type="GO" id="GO:0052816">
    <property type="term" value="F:long-chain fatty acyl-CoA hydrolase activity"/>
    <property type="evidence" value="ECO:0007669"/>
    <property type="project" value="TreeGrafter"/>
</dbReference>
<keyword evidence="1" id="KW-0378">Hydrolase</keyword>
<dbReference type="InterPro" id="IPR033120">
    <property type="entry name" value="HOTDOG_ACOT"/>
</dbReference>
<dbReference type="GO" id="GO:0005829">
    <property type="term" value="C:cytosol"/>
    <property type="evidence" value="ECO:0007669"/>
    <property type="project" value="TreeGrafter"/>
</dbReference>
<feature type="compositionally biased region" description="Basic residues" evidence="2">
    <location>
        <begin position="448"/>
        <end position="457"/>
    </location>
</feature>
<evidence type="ECO:0000313" key="4">
    <source>
        <dbReference type="EMBL" id="JAT71227.1"/>
    </source>
</evidence>
<evidence type="ECO:0000256" key="1">
    <source>
        <dbReference type="ARBA" id="ARBA00022801"/>
    </source>
</evidence>
<dbReference type="InterPro" id="IPR029069">
    <property type="entry name" value="HotDog_dom_sf"/>
</dbReference>
<name>A0A1D1ZWG9_AUXPR</name>
<dbReference type="AlphaFoldDB" id="A0A1D1ZWG9"/>
<protein>
    <recommendedName>
        <fullName evidence="3">HotDog ACOT-type domain-containing protein</fullName>
    </recommendedName>
</protein>
<dbReference type="InterPro" id="IPR006683">
    <property type="entry name" value="Thioestr_dom"/>
</dbReference>
<proteinExistence type="predicted"/>
<dbReference type="SUPFAM" id="SSF54637">
    <property type="entry name" value="Thioesterase/thiol ester dehydrase-isomerase"/>
    <property type="match status" value="2"/>
</dbReference>
<feature type="domain" description="HotDog ACOT-type" evidence="3">
    <location>
        <begin position="314"/>
        <end position="427"/>
    </location>
</feature>
<dbReference type="PROSITE" id="PS51770">
    <property type="entry name" value="HOTDOG_ACOT"/>
    <property type="match status" value="2"/>
</dbReference>
<gene>
    <name evidence="4" type="ORF">g.54289</name>
</gene>
<feature type="region of interest" description="Disordered" evidence="2">
    <location>
        <begin position="274"/>
        <end position="307"/>
    </location>
</feature>
<sequence>MADTGALIALMNQVEALAARVKDLESKPSNGNGMDFLQRHEGLSLRRPPSLQSLAGAGGPGMPRAPSYTNLSHVEVPMPSTRVVMTQIVSPADTTGAGICSGGTVLSWIDVAAGLAAKTLARAPVVTASLDTVHFLRPCRLQSIVTIAAMVNRVFASSMEVGVQVEEEDLSTGSRHHCCSAYLTFVALSRRGGAGGGAPPQKKLPPKVVPTDSYYQEIFDEAAARREARLADRERLRSDPDAAAAEAGCRLLPVAHRPSRATLEAPLPSLGSATCLGAGGEGPGPATEGPGAAEGPGSQRGARPPGARCVVRPARTAAHMTQLIMPQHANSLGIAFGGAVMRWMEQCAFVAAARVARGAYLLTASMDSIAFAAPTRVGDIMYIEAQATAIFGSSVEVMISVWAETPEAGGLFECGDAYATVVSMNESGVPQDIPFELAPDTPEDHTRHAGAIRRRRDRLQMREAMRQTKRKRKALDGMTDRWGSTDDFLSHALHAGSGNDSPGSGPASRARTEHEAGPEGGEEEGGA</sequence>
<feature type="region of interest" description="Disordered" evidence="2">
    <location>
        <begin position="436"/>
        <end position="527"/>
    </location>
</feature>
<dbReference type="GO" id="GO:0006637">
    <property type="term" value="P:acyl-CoA metabolic process"/>
    <property type="evidence" value="ECO:0007669"/>
    <property type="project" value="TreeGrafter"/>
</dbReference>
<dbReference type="Pfam" id="PF03061">
    <property type="entry name" value="4HBT"/>
    <property type="match status" value="2"/>
</dbReference>
<evidence type="ECO:0000259" key="3">
    <source>
        <dbReference type="PROSITE" id="PS51770"/>
    </source>
</evidence>
<accession>A0A1D1ZWG9</accession>
<dbReference type="InterPro" id="IPR040170">
    <property type="entry name" value="Cytosol_ACT"/>
</dbReference>
<feature type="compositionally biased region" description="Low complexity" evidence="2">
    <location>
        <begin position="284"/>
        <end position="297"/>
    </location>
</feature>
<dbReference type="EMBL" id="GDKF01007395">
    <property type="protein sequence ID" value="JAT71227.1"/>
    <property type="molecule type" value="Transcribed_RNA"/>
</dbReference>
<dbReference type="Gene3D" id="3.10.129.10">
    <property type="entry name" value="Hotdog Thioesterase"/>
    <property type="match status" value="2"/>
</dbReference>
<dbReference type="PANTHER" id="PTHR11049:SF16">
    <property type="entry name" value="PROTEIN VDLD"/>
    <property type="match status" value="1"/>
</dbReference>
<dbReference type="PANTHER" id="PTHR11049">
    <property type="entry name" value="ACYL COENZYME A THIOESTER HYDROLASE"/>
    <property type="match status" value="1"/>
</dbReference>
<dbReference type="CDD" id="cd03442">
    <property type="entry name" value="BFIT_BACH"/>
    <property type="match status" value="2"/>
</dbReference>
<reference evidence="4" key="1">
    <citation type="submission" date="2015-08" db="EMBL/GenBank/DDBJ databases">
        <authorList>
            <person name="Babu N.S."/>
            <person name="Beckwith C.J."/>
            <person name="Beseler K.G."/>
            <person name="Brison A."/>
            <person name="Carone J.V."/>
            <person name="Caskin T.P."/>
            <person name="Diamond M."/>
            <person name="Durham M.E."/>
            <person name="Foxe J.M."/>
            <person name="Go M."/>
            <person name="Henderson B.A."/>
            <person name="Jones I.B."/>
            <person name="McGettigan J.A."/>
            <person name="Micheletti S.J."/>
            <person name="Nasrallah M.E."/>
            <person name="Ortiz D."/>
            <person name="Piller C.R."/>
            <person name="Privatt S.R."/>
            <person name="Schneider S.L."/>
            <person name="Sharp S."/>
            <person name="Smith T.C."/>
            <person name="Stanton J.D."/>
            <person name="Ullery H.E."/>
            <person name="Wilson R.J."/>
            <person name="Serrano M.G."/>
            <person name="Buck G."/>
            <person name="Lee V."/>
            <person name="Wang Y."/>
            <person name="Carvalho R."/>
            <person name="Voegtly L."/>
            <person name="Shi R."/>
            <person name="Duckworth R."/>
            <person name="Johnson A."/>
            <person name="Loviza R."/>
            <person name="Walstead R."/>
            <person name="Shah Z."/>
            <person name="Kiflezghi M."/>
            <person name="Wade K."/>
            <person name="Ball S.L."/>
            <person name="Bradley K.W."/>
            <person name="Asai D.J."/>
            <person name="Bowman C.A."/>
            <person name="Russell D.A."/>
            <person name="Pope W.H."/>
            <person name="Jacobs-Sera D."/>
            <person name="Hendrix R.W."/>
            <person name="Hatfull G.F."/>
        </authorList>
    </citation>
    <scope>NUCLEOTIDE SEQUENCE</scope>
</reference>
<organism evidence="4">
    <name type="scientific">Auxenochlorella protothecoides</name>
    <name type="common">Green microalga</name>
    <name type="synonym">Chlorella protothecoides</name>
    <dbReference type="NCBI Taxonomy" id="3075"/>
    <lineage>
        <taxon>Eukaryota</taxon>
        <taxon>Viridiplantae</taxon>
        <taxon>Chlorophyta</taxon>
        <taxon>core chlorophytes</taxon>
        <taxon>Trebouxiophyceae</taxon>
        <taxon>Chlorellales</taxon>
        <taxon>Chlorellaceae</taxon>
        <taxon>Auxenochlorella</taxon>
    </lineage>
</organism>